<evidence type="ECO:0000313" key="2">
    <source>
        <dbReference type="Proteomes" id="UP000499080"/>
    </source>
</evidence>
<dbReference type="Proteomes" id="UP000499080">
    <property type="component" value="Unassembled WGS sequence"/>
</dbReference>
<proteinExistence type="predicted"/>
<dbReference type="AlphaFoldDB" id="A0A4Y2QQ83"/>
<sequence length="81" mass="9217">MSCFVFCVDFVPGPEPMEVDDWSCEEMDWEPADTIEPMEWEEAFLPPQNPLLEEPSLSILRKFGQTDPPLTTDTPSHFVAA</sequence>
<gene>
    <name evidence="1" type="ORF">AVEN_86866_1</name>
</gene>
<accession>A0A4Y2QQ83</accession>
<organism evidence="1 2">
    <name type="scientific">Araneus ventricosus</name>
    <name type="common">Orbweaver spider</name>
    <name type="synonym">Epeira ventricosa</name>
    <dbReference type="NCBI Taxonomy" id="182803"/>
    <lineage>
        <taxon>Eukaryota</taxon>
        <taxon>Metazoa</taxon>
        <taxon>Ecdysozoa</taxon>
        <taxon>Arthropoda</taxon>
        <taxon>Chelicerata</taxon>
        <taxon>Arachnida</taxon>
        <taxon>Araneae</taxon>
        <taxon>Araneomorphae</taxon>
        <taxon>Entelegynae</taxon>
        <taxon>Araneoidea</taxon>
        <taxon>Araneidae</taxon>
        <taxon>Araneus</taxon>
    </lineage>
</organism>
<reference evidence="1 2" key="1">
    <citation type="journal article" date="2019" name="Sci. Rep.">
        <title>Orb-weaving spider Araneus ventricosus genome elucidates the spidroin gene catalogue.</title>
        <authorList>
            <person name="Kono N."/>
            <person name="Nakamura H."/>
            <person name="Ohtoshi R."/>
            <person name="Moran D.A.P."/>
            <person name="Shinohara A."/>
            <person name="Yoshida Y."/>
            <person name="Fujiwara M."/>
            <person name="Mori M."/>
            <person name="Tomita M."/>
            <person name="Arakawa K."/>
        </authorList>
    </citation>
    <scope>NUCLEOTIDE SEQUENCE [LARGE SCALE GENOMIC DNA]</scope>
</reference>
<evidence type="ECO:0000313" key="1">
    <source>
        <dbReference type="EMBL" id="GBN65426.1"/>
    </source>
</evidence>
<keyword evidence="2" id="KW-1185">Reference proteome</keyword>
<name>A0A4Y2QQ83_ARAVE</name>
<dbReference type="EMBL" id="BGPR01014488">
    <property type="protein sequence ID" value="GBN65426.1"/>
    <property type="molecule type" value="Genomic_DNA"/>
</dbReference>
<comment type="caution">
    <text evidence="1">The sequence shown here is derived from an EMBL/GenBank/DDBJ whole genome shotgun (WGS) entry which is preliminary data.</text>
</comment>
<protein>
    <submittedName>
        <fullName evidence="1">Uncharacterized protein</fullName>
    </submittedName>
</protein>